<feature type="compositionally biased region" description="Basic and acidic residues" evidence="4">
    <location>
        <begin position="343"/>
        <end position="355"/>
    </location>
</feature>
<gene>
    <name evidence="6" type="ORF">TGARI_256830</name>
</gene>
<feature type="region of interest" description="Disordered" evidence="4">
    <location>
        <begin position="265"/>
        <end position="380"/>
    </location>
</feature>
<dbReference type="GO" id="GO:0012505">
    <property type="term" value="C:endomembrane system"/>
    <property type="evidence" value="ECO:0007669"/>
    <property type="project" value="UniProtKB-SubCell"/>
</dbReference>
<feature type="compositionally biased region" description="Basic and acidic residues" evidence="4">
    <location>
        <begin position="1930"/>
        <end position="1974"/>
    </location>
</feature>
<dbReference type="GO" id="GO:0043813">
    <property type="term" value="F:phosphatidylinositol-3,5-bisphosphate 5-phosphatase activity"/>
    <property type="evidence" value="ECO:0007669"/>
    <property type="project" value="InterPro"/>
</dbReference>
<dbReference type="PROSITE" id="PS50275">
    <property type="entry name" value="SAC"/>
    <property type="match status" value="1"/>
</dbReference>
<feature type="region of interest" description="Disordered" evidence="4">
    <location>
        <begin position="1430"/>
        <end position="1499"/>
    </location>
</feature>
<dbReference type="PANTHER" id="PTHR45738:SF5">
    <property type="entry name" value="POLYPHOSPHOINOSITIDE PHOSPHATASE"/>
    <property type="match status" value="1"/>
</dbReference>
<evidence type="ECO:0000256" key="1">
    <source>
        <dbReference type="ARBA" id="ARBA00004308"/>
    </source>
</evidence>
<dbReference type="InterPro" id="IPR043573">
    <property type="entry name" value="Fig4-like"/>
</dbReference>
<feature type="domain" description="SAC" evidence="5">
    <location>
        <begin position="400"/>
        <end position="1032"/>
    </location>
</feature>
<feature type="compositionally biased region" description="Basic and acidic residues" evidence="4">
    <location>
        <begin position="2019"/>
        <end position="2059"/>
    </location>
</feature>
<dbReference type="OrthoDB" id="333131at2759"/>
<dbReference type="GO" id="GO:0046856">
    <property type="term" value="P:phosphatidylinositol dephosphorylation"/>
    <property type="evidence" value="ECO:0007669"/>
    <property type="project" value="InterPro"/>
</dbReference>
<feature type="compositionally biased region" description="Basic and acidic residues" evidence="4">
    <location>
        <begin position="901"/>
        <end position="926"/>
    </location>
</feature>
<evidence type="ECO:0000256" key="2">
    <source>
        <dbReference type="ARBA" id="ARBA00022801"/>
    </source>
</evidence>
<evidence type="ECO:0000256" key="4">
    <source>
        <dbReference type="SAM" id="MobiDB-lite"/>
    </source>
</evidence>
<feature type="region of interest" description="Disordered" evidence="4">
    <location>
        <begin position="1871"/>
        <end position="1893"/>
    </location>
</feature>
<feature type="compositionally biased region" description="Low complexity" evidence="4">
    <location>
        <begin position="1045"/>
        <end position="1056"/>
    </location>
</feature>
<feature type="compositionally biased region" description="Acidic residues" evidence="4">
    <location>
        <begin position="356"/>
        <end position="376"/>
    </location>
</feature>
<keyword evidence="2" id="KW-0378">Hydrolase</keyword>
<feature type="compositionally biased region" description="Polar residues" evidence="4">
    <location>
        <begin position="333"/>
        <end position="342"/>
    </location>
</feature>
<feature type="region of interest" description="Disordered" evidence="4">
    <location>
        <begin position="611"/>
        <end position="643"/>
    </location>
</feature>
<proteinExistence type="predicted"/>
<keyword evidence="3" id="KW-0472">Membrane</keyword>
<feature type="compositionally biased region" description="Acidic residues" evidence="4">
    <location>
        <begin position="1661"/>
        <end position="1675"/>
    </location>
</feature>
<dbReference type="EMBL" id="AGQS02003985">
    <property type="protein sequence ID" value="KYF45774.1"/>
    <property type="molecule type" value="Genomic_DNA"/>
</dbReference>
<name>A0A139Y400_TOXGO</name>
<feature type="compositionally biased region" description="Basic and acidic residues" evidence="4">
    <location>
        <begin position="1440"/>
        <end position="1464"/>
    </location>
</feature>
<organism evidence="6 7">
    <name type="scientific">Toxoplasma gondii ARI</name>
    <dbReference type="NCBI Taxonomy" id="1074872"/>
    <lineage>
        <taxon>Eukaryota</taxon>
        <taxon>Sar</taxon>
        <taxon>Alveolata</taxon>
        <taxon>Apicomplexa</taxon>
        <taxon>Conoidasida</taxon>
        <taxon>Coccidia</taxon>
        <taxon>Eucoccidiorida</taxon>
        <taxon>Eimeriorina</taxon>
        <taxon>Sarcocystidae</taxon>
        <taxon>Toxoplasma</taxon>
    </lineage>
</organism>
<reference evidence="6 7" key="1">
    <citation type="journal article" date="2016" name="Nat. Commun.">
        <title>Local admixture of amplified and diversified secreted pathogenesis determinants shapes mosaic Toxoplasma gondii genomes.</title>
        <authorList>
            <person name="Lorenzi H."/>
            <person name="Khan A."/>
            <person name="Behnke M.S."/>
            <person name="Namasivayam S."/>
            <person name="Swapna L.S."/>
            <person name="Hadjithomas M."/>
            <person name="Karamycheva S."/>
            <person name="Pinney D."/>
            <person name="Brunk B.P."/>
            <person name="Ajioka J.W."/>
            <person name="Ajzenberg D."/>
            <person name="Boothroyd J.C."/>
            <person name="Boyle J.P."/>
            <person name="Darde M.L."/>
            <person name="Diaz-Miranda M.A."/>
            <person name="Dubey J.P."/>
            <person name="Fritz H.M."/>
            <person name="Gennari S.M."/>
            <person name="Gregory B.D."/>
            <person name="Kim K."/>
            <person name="Saeij J.P."/>
            <person name="Su C."/>
            <person name="White M.W."/>
            <person name="Zhu X.Q."/>
            <person name="Howe D.K."/>
            <person name="Rosenthal B.M."/>
            <person name="Grigg M.E."/>
            <person name="Parkinson J."/>
            <person name="Liu L."/>
            <person name="Kissinger J.C."/>
            <person name="Roos D.S."/>
            <person name="Sibley L.D."/>
        </authorList>
    </citation>
    <scope>NUCLEOTIDE SEQUENCE [LARGE SCALE GENOMIC DNA]</scope>
    <source>
        <strain evidence="6 7">ARI</strain>
    </source>
</reference>
<feature type="compositionally biased region" description="Basic and acidic residues" evidence="4">
    <location>
        <begin position="319"/>
        <end position="332"/>
    </location>
</feature>
<sequence>MIPFSWRSERREASSASSPSRKALASQSLQMQKSPSLFASQVTSFLGVHDIFRVKKTEFLPLFTTLPQLPNLDLYIHLALCCCASSPSPSRSTSTLSSTSFCSSLHLSRAARCPDDAHLPSSVSFSASRRTESCICGGGFRCTYTPRETYPEGNRNSPSPFSKLASCDSASSSSSSAASSSSSAASSSSGSVSSPSLPPLREAVKALHPVPVGSFHAAAQALDQKFEGLLAAFSLEKSYFFCPSFFLCLPLQQVAARSSLVCGCAPSSRETGGGSASEQREAERRRRRNHAAGRQSASRQSASRQSASRQSASRQSASRGDREAKLCTERETQPTIGSTNGDTGEKANRGETPPREEEETQTDYESTEDETADGDAADCSGEEGVSFHDFLACEEGEENEESSLRKEERRFVWNYELMKPFLVQGSPGLECLRRGILLPVLHGAVCSASLALSRGTARLLVIARRSAFFAGTRYRKRGLSVAGDAANEVETEFVFYTYTPRRASAFPPSSSSSYSRPLRVFDFHLFSHVQVRGSVPTFWAQEATVLPAMPAIACTQTDVNASATRRHFASLFQRYGAPVHVLNLLKRRLPSSPSAAASSFSPSSDSACSLSANWREESGEEPQSARVSRQSRKSPCSFSPSPLVEEGDPAAFLASSDSCLRATKSSPDLPSCRGSSSFALPVEAAPHNGSSTVSSARCVDTPQPPGSSETSVSPLFASPVVSSLLRASSAELPRLSLASCASSSSASPPYASSSFSSSSSLHAAVGAAFAAGRKGAGYERREEQEGELSEVYRQLVDAMNEELPPSLRINFHWIDLKRQQYRRPIPHVTPSASFPSAPPSACGEAFALEGRGAPACRLRWREAKNVGMFSFPAQRLGRTASWHTGTPFAPCSDEWRQSFFDSREGDEQRAKAEERERERERDRQEEETLTPYQQLQRLGDELMNTVGVFYTNDPVTLAATSVQRGICRVNCLDCLDRTNDAQLVLYKNVLLHLLRVMRFIPADSLDLDPQVASVLSSLLEAAGDQIAMQYGGSCAHKKEQLLNTRTPSSASRHPSPSRLPPRGGPGPGALVSASSVPATPPAHVAPLASAYIRINPQREGAEPRGFAAWMDSAARALRGWRRSRSGEREREQRDEEHGTSSPLFFLSLATSVKRRYNNILADGSKQQAVNLVQCKVQSFDFGENFLASLEVDSDACLHHEWTEPSFEPREWWVLPLQRFFNAIRLATSFKTLLLSAPSSSLALSFSSLALSPLSLSPSPASSFSLSASPGCSALSLDSRSSSSSLAQARWVSAALKGKLELPACRPSPWFALFGGSLRPPAELRFPRCSSLLHPADSPASPSCFPAWFADAADTTKLRVSPPASSGGTRSRLECVYTYEPWRAEAEEAGAFAAEVARALLKSPVSLAGASESLSADARTDGELARCNGAAEGGRAARHLMPREEGSESETATHDEEGEAWHEDDVSVEVSNGEEGEAEATRQTRRRHGKRGDSDSLRNRWAASRRPDHCQWVSPFHASFCLLLPGLFLRVSESGDFTDRRTAFQSVGCDAGSPRGRDVVTLFSEMDRQGGSSEAKCVAVAALPRPPRQSPSLSSLPSFPFSFSAFPSLSSVPSLQSFSPPSAAYLALQDVADDESAQGERVLLARFLELNIGVHTDGDPREEAEEEGQEREEVDEETRGSGTFARARVPHRLCCGIKRNVSRRSVQQPSRARGEPSIPVKQRRQQTTWKTQTPEFRRRTREARAVHFLIGDTPSLGGFSLASHPASSLLAPSRPPPFSSLQIFQGYQASLLCHACRHAQSCQNDKDRNEAAGREDAAAGVSGRSARLVPFASHACGCVRGSRRDCCEPASIRPLKLDSLRHITSRYPSPVDPCVESSFSSSSASPPDLEASPSGLARQACVSPFCLRHWEMSPTQALVVFAEARRRMLSNKRELHAPAGRERTPDGERKTEAPGKKRGDEEGRQERPQERETAERLGSGNTERQPTLREREESSDAGADREEGATPNERRLHPRRAREAKRELEKAKNGDVAWRRKEQPTVAREARAERGVHEMGDMRHPRPSRTSHFGAQTHVGSSLFLPSGCQVKRGTSVFTSGDSCSVSLSASRISHFDAAEGETKSFSRLVLPLSEALWARSSSLPTRPASAQSEAVASLARLWRREASPGREPEDSAAIGDFLSPVQWPLFFPEDMPSGTALESSFSSSAQVMRKSPKAEREHRGGQLLPVGGESRATSQYIPLLFGEAMAKKKQEVASLLQRAENAFTLVHGW</sequence>
<evidence type="ECO:0000259" key="5">
    <source>
        <dbReference type="PROSITE" id="PS50275"/>
    </source>
</evidence>
<evidence type="ECO:0000256" key="3">
    <source>
        <dbReference type="ARBA" id="ARBA00023136"/>
    </source>
</evidence>
<comment type="caution">
    <text evidence="6">The sequence shown here is derived from an EMBL/GenBank/DDBJ whole genome shotgun (WGS) entry which is preliminary data.</text>
</comment>
<feature type="region of interest" description="Disordered" evidence="4">
    <location>
        <begin position="686"/>
        <end position="713"/>
    </location>
</feature>
<dbReference type="Proteomes" id="UP000074247">
    <property type="component" value="Unassembled WGS sequence"/>
</dbReference>
<dbReference type="Pfam" id="PF02383">
    <property type="entry name" value="Syja_N"/>
    <property type="match status" value="1"/>
</dbReference>
<comment type="subcellular location">
    <subcellularLocation>
        <location evidence="1">Endomembrane system</location>
    </subcellularLocation>
</comment>
<feature type="compositionally biased region" description="Polar residues" evidence="4">
    <location>
        <begin position="625"/>
        <end position="640"/>
    </location>
</feature>
<feature type="compositionally biased region" description="Basic and acidic residues" evidence="4">
    <location>
        <begin position="1985"/>
        <end position="2010"/>
    </location>
</feature>
<protein>
    <submittedName>
        <fullName evidence="6">SacI homology domain-containing protein</fullName>
    </submittedName>
</protein>
<feature type="region of interest" description="Disordered" evidence="4">
    <location>
        <begin position="1043"/>
        <end position="1077"/>
    </location>
</feature>
<feature type="region of interest" description="Disordered" evidence="4">
    <location>
        <begin position="1701"/>
        <end position="1733"/>
    </location>
</feature>
<dbReference type="VEuPathDB" id="ToxoDB:TGARI_256830"/>
<feature type="region of interest" description="Disordered" evidence="4">
    <location>
        <begin position="901"/>
        <end position="931"/>
    </location>
</feature>
<evidence type="ECO:0000313" key="6">
    <source>
        <dbReference type="EMBL" id="KYF45774.1"/>
    </source>
</evidence>
<feature type="region of interest" description="Disordered" evidence="4">
    <location>
        <begin position="1654"/>
        <end position="1684"/>
    </location>
</feature>
<accession>A0A139Y400</accession>
<dbReference type="InterPro" id="IPR002013">
    <property type="entry name" value="SAC_dom"/>
</dbReference>
<feature type="region of interest" description="Disordered" evidence="4">
    <location>
        <begin position="1930"/>
        <end position="2064"/>
    </location>
</feature>
<dbReference type="PANTHER" id="PTHR45738">
    <property type="entry name" value="POLYPHOSPHOINOSITIDE PHOSPHATASE"/>
    <property type="match status" value="1"/>
</dbReference>
<feature type="compositionally biased region" description="Low complexity" evidence="4">
    <location>
        <begin position="1875"/>
        <end position="1893"/>
    </location>
</feature>
<feature type="compositionally biased region" description="Low complexity" evidence="4">
    <location>
        <begin position="292"/>
        <end position="318"/>
    </location>
</feature>
<evidence type="ECO:0000313" key="7">
    <source>
        <dbReference type="Proteomes" id="UP000074247"/>
    </source>
</evidence>